<dbReference type="SUPFAM" id="SSF52980">
    <property type="entry name" value="Restriction endonuclease-like"/>
    <property type="match status" value="1"/>
</dbReference>
<dbReference type="SUPFAM" id="SSF52540">
    <property type="entry name" value="P-loop containing nucleoside triphosphate hydrolases"/>
    <property type="match status" value="2"/>
</dbReference>
<protein>
    <submittedName>
        <fullName evidence="2">DUF559 domain-containing protein</fullName>
    </submittedName>
</protein>
<evidence type="ECO:0000259" key="1">
    <source>
        <dbReference type="PROSITE" id="PS51192"/>
    </source>
</evidence>
<gene>
    <name evidence="2" type="ORF">J5A51_07155</name>
</gene>
<sequence length="1376" mass="156297">MAHELFTRIADILSAPSEVQALIMHETLVIACHEGLKNTRHGFGNLSSQVESLCRQHNIAPQDIVAIQKMRRHSNSYAPILPEDVAYDCRALAIFVSAVVQETIPSFLVGRIPAHGRITENIQITNYRYIRCFVRKWDEHTIQVAVTNQDSSEELLTVDYMDTPEYVDFSYLRPLLREGMQLNLLDCTVTRKKVVPRLIVVEPDYLIDISTIANCFESYGHHPLLFTVNRLTPRPTNKHIVLGNFAGSALDDIINHPAPYDIKDTFRSNFREKALDFATCPDFDAASFKQEAEQQVENIKDIVDEIFQSFDREKAILEPSFVCERLGIQGRVDLMTTDLKLLVEQKSGKNIFIERKYKNPHGSLHVEKHYVQLLLYYGILQYNFQLSPKNAHIQLLYSKYPLPDGLLEVEPLQTLIREAIRFRNQAVATEFWMAENGFERMLPLLTPQTLNTEKQNDNFYNRYLLPQLTETLAPLHQLNDLERAYFTRMMNFVIKEQLVGKVGAQEGVGNCNADLWNMPLAEKKETGNIYTGLTITGKERSSSFNGYDTITLSVPQQGEDFLPNFRRGDMIYLYAYKKNEAPDVRQSILFKGSLQEIHGDSLIVHLNDGQQNPDLISGECFAIEHAGSDIGGTSAIRSLYTFITSNEERRQLLLGQRAPRIDKSLTLSRSYHPDYDEIILKAKQAQDYFLLIGPPGTGKTSQALQFLVREQLEESIYSQSSSAYSAEVSKDNELSEAINTQHLTPNTHPSILLLAYTNRAVDEICNMLTENALDYIRIGNEFSCDPKYSDHLLQEVIDESPTLNIIKSTLENARIVVATTSTMNSRSALFNIKHFDLAIIDEASQILEPNIIGLLTASPPALSFREGAAANESHTGSQQGNYKTVNNSYANISQNITNLAVPSLKERARGEVSPLRTAQPDIYQILKNNAVNNRKNPTDAEELLWQCIRNRQLGLKFRRQHAIGDYIADFICLEISLIIEVDGEYHDSKEQQEKDSIRTEYLNEQGFYVLRFTNKEVMNQTEWVLKSIIASPPALSFREGAAANESHTGSQQGSYKTVNNSYANISQNITNLAAPSLKERAGGEAVRKFILIGDHKQLPTVVQQSDTEVIVEDETLKAIHLNSCANSLFERLILTERAAGRTDFIGTLHKQGRMHPDIADFANRKFYAKEQLECVPLAHQLEKTLPYNEASEDETDDVLKANRMIFIPSKPCRQLNISEKVNTEEARIIADLLRRLHRQLGNDFEPQKSVGVIVPYRNQIAMIRKEIEKLGIPELEEISIDTVERYQGSQRDIILYSFTIQSRYQLDFLTANTFHEDDQPIDRKLNVALTRARKQLILTGNEPTLRHNNLFAELIDYIKEKGGYHPKIAKSISTLR</sequence>
<dbReference type="CDD" id="cd18808">
    <property type="entry name" value="SF1_C_Upf1"/>
    <property type="match status" value="1"/>
</dbReference>
<dbReference type="CDD" id="cd01038">
    <property type="entry name" value="Endonuclease_DUF559"/>
    <property type="match status" value="1"/>
</dbReference>
<dbReference type="InterPro" id="IPR047216">
    <property type="entry name" value="Endonuclease_DUF559_bact"/>
</dbReference>
<dbReference type="PROSITE" id="PS51192">
    <property type="entry name" value="HELICASE_ATP_BIND_1"/>
    <property type="match status" value="1"/>
</dbReference>
<organism evidence="2 3">
    <name type="scientific">Prevotella fusca JCM 17724</name>
    <dbReference type="NCBI Taxonomy" id="1236517"/>
    <lineage>
        <taxon>Bacteria</taxon>
        <taxon>Pseudomonadati</taxon>
        <taxon>Bacteroidota</taxon>
        <taxon>Bacteroidia</taxon>
        <taxon>Bacteroidales</taxon>
        <taxon>Prevotellaceae</taxon>
        <taxon>Prevotella</taxon>
    </lineage>
</organism>
<accession>A0ABX7Y0K8</accession>
<dbReference type="Gene3D" id="3.40.50.300">
    <property type="entry name" value="P-loop containing nucleotide triphosphate hydrolases"/>
    <property type="match status" value="3"/>
</dbReference>
<dbReference type="InterPro" id="IPR014001">
    <property type="entry name" value="Helicase_ATP-bd"/>
</dbReference>
<dbReference type="InterPro" id="IPR041679">
    <property type="entry name" value="DNA2/NAM7-like_C"/>
</dbReference>
<dbReference type="PANTHER" id="PTHR10887">
    <property type="entry name" value="DNA2/NAM7 HELICASE FAMILY"/>
    <property type="match status" value="1"/>
</dbReference>
<dbReference type="InterPro" id="IPR007569">
    <property type="entry name" value="DUF559"/>
</dbReference>
<dbReference type="EMBL" id="CP072370">
    <property type="protein sequence ID" value="QUB87249.1"/>
    <property type="molecule type" value="Genomic_DNA"/>
</dbReference>
<evidence type="ECO:0000313" key="2">
    <source>
        <dbReference type="EMBL" id="QUB87249.1"/>
    </source>
</evidence>
<dbReference type="Proteomes" id="UP000682005">
    <property type="component" value="Chromosome 1"/>
</dbReference>
<reference evidence="2 3" key="1">
    <citation type="submission" date="2021-03" db="EMBL/GenBank/DDBJ databases">
        <title>Human Oral Microbial Genomes.</title>
        <authorList>
            <person name="Johnston C.D."/>
            <person name="Chen T."/>
            <person name="Dewhirst F.E."/>
        </authorList>
    </citation>
    <scope>NUCLEOTIDE SEQUENCE [LARGE SCALE GENOMIC DNA]</scope>
    <source>
        <strain evidence="2 3">W1435</strain>
    </source>
</reference>
<proteinExistence type="predicted"/>
<dbReference type="PANTHER" id="PTHR10887:SF495">
    <property type="entry name" value="HELICASE SENATAXIN ISOFORM X1-RELATED"/>
    <property type="match status" value="1"/>
</dbReference>
<dbReference type="InterPro" id="IPR011335">
    <property type="entry name" value="Restrct_endonuc-II-like"/>
</dbReference>
<name>A0ABX7Y0K8_9BACT</name>
<evidence type="ECO:0000313" key="3">
    <source>
        <dbReference type="Proteomes" id="UP000682005"/>
    </source>
</evidence>
<dbReference type="InterPro" id="IPR027417">
    <property type="entry name" value="P-loop_NTPase"/>
</dbReference>
<dbReference type="InterPro" id="IPR045055">
    <property type="entry name" value="DNA2/NAM7-like"/>
</dbReference>
<dbReference type="Gene3D" id="3.40.960.10">
    <property type="entry name" value="VSR Endonuclease"/>
    <property type="match status" value="1"/>
</dbReference>
<dbReference type="Pfam" id="PF13086">
    <property type="entry name" value="AAA_11"/>
    <property type="match status" value="2"/>
</dbReference>
<dbReference type="InterPro" id="IPR041677">
    <property type="entry name" value="DNA2/NAM7_AAA_11"/>
</dbReference>
<feature type="domain" description="Helicase ATP-binding" evidence="1">
    <location>
        <begin position="680"/>
        <end position="877"/>
    </location>
</feature>
<keyword evidence="3" id="KW-1185">Reference proteome</keyword>
<dbReference type="Pfam" id="PF13087">
    <property type="entry name" value="AAA_12"/>
    <property type="match status" value="1"/>
</dbReference>
<dbReference type="Pfam" id="PF04480">
    <property type="entry name" value="DUF559"/>
    <property type="match status" value="1"/>
</dbReference>
<dbReference type="InterPro" id="IPR047187">
    <property type="entry name" value="SF1_C_Upf1"/>
</dbReference>
<dbReference type="RefSeq" id="WP_154663372.1">
    <property type="nucleotide sequence ID" value="NZ_CP012074.1"/>
</dbReference>